<keyword evidence="3" id="KW-1185">Reference proteome</keyword>
<organism evidence="1 4">
    <name type="scientific">Lachnotalea glycerini</name>
    <dbReference type="NCBI Taxonomy" id="1763509"/>
    <lineage>
        <taxon>Bacteria</taxon>
        <taxon>Bacillati</taxon>
        <taxon>Bacillota</taxon>
        <taxon>Clostridia</taxon>
        <taxon>Lachnospirales</taxon>
        <taxon>Lachnospiraceae</taxon>
        <taxon>Lachnotalea</taxon>
    </lineage>
</organism>
<gene>
    <name evidence="1" type="ORF">C8E03_10980</name>
    <name evidence="2" type="ORF">CG710_006130</name>
</gene>
<evidence type="ECO:0000313" key="2">
    <source>
        <dbReference type="EMBL" id="RDY32045.1"/>
    </source>
</evidence>
<dbReference type="InterPro" id="IPR036736">
    <property type="entry name" value="ACP-like_sf"/>
</dbReference>
<dbReference type="Proteomes" id="UP000216411">
    <property type="component" value="Unassembled WGS sequence"/>
</dbReference>
<accession>A0A255IRL2</accession>
<dbReference type="EMBL" id="QICS01000009">
    <property type="protein sequence ID" value="PXV87790.1"/>
    <property type="molecule type" value="Genomic_DNA"/>
</dbReference>
<evidence type="ECO:0000313" key="1">
    <source>
        <dbReference type="EMBL" id="PXV87790.1"/>
    </source>
</evidence>
<dbReference type="RefSeq" id="WP_094376070.1">
    <property type="nucleotide sequence ID" value="NZ_NOKA02000006.1"/>
</dbReference>
<name>A0A255IRL2_9FIRM</name>
<dbReference type="Proteomes" id="UP000247523">
    <property type="component" value="Unassembled WGS sequence"/>
</dbReference>
<protein>
    <submittedName>
        <fullName evidence="2">Acyl carrier protein</fullName>
    </submittedName>
</protein>
<reference evidence="2 3" key="1">
    <citation type="journal article" date="2017" name="Genome Announc.">
        <title>Draft Genome Sequence of a Sporulating and Motile Strain of Lachnotalea glycerini Isolated from Water in Quebec City, Canada.</title>
        <authorList>
            <person name="Maheux A.F."/>
            <person name="Boudreau D.K."/>
            <person name="Berube E."/>
            <person name="Boissinot M."/>
            <person name="Raymond F."/>
            <person name="Brodeur S."/>
            <person name="Corbeil J."/>
            <person name="Isabel S."/>
            <person name="Omar R.F."/>
            <person name="Bergeron M.G."/>
        </authorList>
    </citation>
    <scope>NUCLEOTIDE SEQUENCE [LARGE SCALE GENOMIC DNA]</scope>
    <source>
        <strain evidence="2 3">CCRI-19302</strain>
    </source>
</reference>
<proteinExistence type="predicted"/>
<reference evidence="2" key="3">
    <citation type="submission" date="2018-07" db="EMBL/GenBank/DDBJ databases">
        <authorList>
            <person name="Quirk P.G."/>
            <person name="Krulwich T.A."/>
        </authorList>
    </citation>
    <scope>NUCLEOTIDE SEQUENCE</scope>
    <source>
        <strain evidence="2">CCRI-19302</strain>
    </source>
</reference>
<evidence type="ECO:0000313" key="3">
    <source>
        <dbReference type="Proteomes" id="UP000216411"/>
    </source>
</evidence>
<dbReference type="EMBL" id="NOKA02000006">
    <property type="protein sequence ID" value="RDY32045.1"/>
    <property type="molecule type" value="Genomic_DNA"/>
</dbReference>
<reference evidence="1 4" key="2">
    <citation type="submission" date="2018-05" db="EMBL/GenBank/DDBJ databases">
        <title>Genomic Encyclopedia of Type Strains, Phase IV (KMG-IV): sequencing the most valuable type-strain genomes for metagenomic binning, comparative biology and taxonomic classification.</title>
        <authorList>
            <person name="Goeker M."/>
        </authorList>
    </citation>
    <scope>NUCLEOTIDE SEQUENCE [LARGE SCALE GENOMIC DNA]</scope>
    <source>
        <strain evidence="1 4">DSM 28816</strain>
    </source>
</reference>
<comment type="caution">
    <text evidence="1">The sequence shown here is derived from an EMBL/GenBank/DDBJ whole genome shotgun (WGS) entry which is preliminary data.</text>
</comment>
<dbReference type="OrthoDB" id="5326335at2"/>
<dbReference type="SUPFAM" id="SSF47336">
    <property type="entry name" value="ACP-like"/>
    <property type="match status" value="1"/>
</dbReference>
<evidence type="ECO:0000313" key="4">
    <source>
        <dbReference type="Proteomes" id="UP000247523"/>
    </source>
</evidence>
<sequence length="78" mass="9089">MTNLERYNQLFVRDLKIKEEALSGLKYRGTQLWDSLGHMELISDLEEVFDIHISTADVMDFSSYEKGKEIMKKYGVAI</sequence>
<dbReference type="AlphaFoldDB" id="A0A255IRL2"/>
<dbReference type="Gene3D" id="1.10.1200.10">
    <property type="entry name" value="ACP-like"/>
    <property type="match status" value="1"/>
</dbReference>